<gene>
    <name evidence="3" type="ORF">E6C64_18330</name>
</gene>
<dbReference type="PRINTS" id="PR00412">
    <property type="entry name" value="EPOXHYDRLASE"/>
</dbReference>
<dbReference type="AlphaFoldDB" id="A0A4V3WSQ1"/>
<dbReference type="OrthoDB" id="27092at2"/>
<dbReference type="Proteomes" id="UP000309133">
    <property type="component" value="Unassembled WGS sequence"/>
</dbReference>
<organism evidence="3 4">
    <name type="scientific">Naasia lichenicola</name>
    <dbReference type="NCBI Taxonomy" id="2565933"/>
    <lineage>
        <taxon>Bacteria</taxon>
        <taxon>Bacillati</taxon>
        <taxon>Actinomycetota</taxon>
        <taxon>Actinomycetes</taxon>
        <taxon>Micrococcales</taxon>
        <taxon>Microbacteriaceae</taxon>
        <taxon>Naasia</taxon>
    </lineage>
</organism>
<dbReference type="Pfam" id="PF12697">
    <property type="entry name" value="Abhydrolase_6"/>
    <property type="match status" value="1"/>
</dbReference>
<evidence type="ECO:0000259" key="2">
    <source>
        <dbReference type="Pfam" id="PF12697"/>
    </source>
</evidence>
<dbReference type="EMBL" id="SSSM01000006">
    <property type="protein sequence ID" value="THG28737.1"/>
    <property type="molecule type" value="Genomic_DNA"/>
</dbReference>
<dbReference type="Gene3D" id="3.40.50.1820">
    <property type="entry name" value="alpha/beta hydrolase"/>
    <property type="match status" value="1"/>
</dbReference>
<dbReference type="InterPro" id="IPR029058">
    <property type="entry name" value="AB_hydrolase_fold"/>
</dbReference>
<evidence type="ECO:0000313" key="3">
    <source>
        <dbReference type="EMBL" id="THG28737.1"/>
    </source>
</evidence>
<feature type="region of interest" description="Disordered" evidence="1">
    <location>
        <begin position="1"/>
        <end position="37"/>
    </location>
</feature>
<keyword evidence="4" id="KW-1185">Reference proteome</keyword>
<keyword evidence="3" id="KW-0378">Hydrolase</keyword>
<dbReference type="SUPFAM" id="SSF53474">
    <property type="entry name" value="alpha/beta-Hydrolases"/>
    <property type="match status" value="1"/>
</dbReference>
<protein>
    <submittedName>
        <fullName evidence="3">Alpha/beta hydrolase</fullName>
    </submittedName>
</protein>
<feature type="domain" description="AB hydrolase-1" evidence="2">
    <location>
        <begin position="41"/>
        <end position="296"/>
    </location>
</feature>
<dbReference type="PANTHER" id="PTHR43689">
    <property type="entry name" value="HYDROLASE"/>
    <property type="match status" value="1"/>
</dbReference>
<dbReference type="InterPro" id="IPR000639">
    <property type="entry name" value="Epox_hydrolase-like"/>
</dbReference>
<evidence type="ECO:0000256" key="1">
    <source>
        <dbReference type="SAM" id="MobiDB-lite"/>
    </source>
</evidence>
<dbReference type="RefSeq" id="WP_136429207.1">
    <property type="nucleotide sequence ID" value="NZ_SSSM01000006.1"/>
</dbReference>
<proteinExistence type="predicted"/>
<accession>A0A4V3WSQ1</accession>
<reference evidence="3 4" key="1">
    <citation type="submission" date="2019-04" db="EMBL/GenBank/DDBJ databases">
        <authorList>
            <person name="Jiang L."/>
        </authorList>
    </citation>
    <scope>NUCLEOTIDE SEQUENCE [LARGE SCALE GENOMIC DNA]</scope>
    <source>
        <strain evidence="3 4">YIM 131853</strain>
    </source>
</reference>
<dbReference type="GO" id="GO:0016787">
    <property type="term" value="F:hydrolase activity"/>
    <property type="evidence" value="ECO:0007669"/>
    <property type="project" value="UniProtKB-KW"/>
</dbReference>
<dbReference type="PANTHER" id="PTHR43689:SF8">
    <property type="entry name" value="ALPHA_BETA-HYDROLASES SUPERFAMILY PROTEIN"/>
    <property type="match status" value="1"/>
</dbReference>
<evidence type="ECO:0000313" key="4">
    <source>
        <dbReference type="Proteomes" id="UP000309133"/>
    </source>
</evidence>
<sequence length="299" mass="31698">MSDRPDPAEFGLTPSLVDSPAGQAMVWHRPSPRPDDERPPLVLLHGAAGSWSTWSALLRAADSAQIDLGAVLALDAPGWGSSTAVLRRETSIDDIADAVQNAVRSLGFSSARLVGHSMGGLLALHLAARTDSIAASVLALSPSSSGVIAAVDHPVRSLAGGLRELVLLRAGLRVLAPIDRGARSAVRGLQRFGAIRLLAAPLFRHPLRAPRWVMDATAEDLRPRSFTLAADALRGYRIERWKRISCPVAVAVGDRDVFVAPEDLGGLEAVVPQLTATVLTDCGHFPQVERADAVLRLLS</sequence>
<name>A0A4V3WSQ1_9MICO</name>
<dbReference type="InterPro" id="IPR000073">
    <property type="entry name" value="AB_hydrolase_1"/>
</dbReference>
<comment type="caution">
    <text evidence="3">The sequence shown here is derived from an EMBL/GenBank/DDBJ whole genome shotgun (WGS) entry which is preliminary data.</text>
</comment>